<accession>A0A8J4RBF2</accession>
<dbReference type="EMBL" id="JRKL02002048">
    <property type="protein sequence ID" value="KAF3960737.1"/>
    <property type="molecule type" value="Genomic_DNA"/>
</dbReference>
<feature type="region of interest" description="Disordered" evidence="1">
    <location>
        <begin position="177"/>
        <end position="243"/>
    </location>
</feature>
<reference evidence="2" key="1">
    <citation type="submission" date="2020-03" db="EMBL/GenBank/DDBJ databases">
        <title>Castanea mollissima Vanexum genome sequencing.</title>
        <authorList>
            <person name="Staton M."/>
        </authorList>
    </citation>
    <scope>NUCLEOTIDE SEQUENCE</scope>
    <source>
        <tissue evidence="2">Leaf</tissue>
    </source>
</reference>
<proteinExistence type="predicted"/>
<dbReference type="AlphaFoldDB" id="A0A8J4RBF2"/>
<comment type="caution">
    <text evidence="2">The sequence shown here is derived from an EMBL/GenBank/DDBJ whole genome shotgun (WGS) entry which is preliminary data.</text>
</comment>
<gene>
    <name evidence="2" type="ORF">CMV_014574</name>
</gene>
<evidence type="ECO:0000256" key="1">
    <source>
        <dbReference type="SAM" id="MobiDB-lite"/>
    </source>
</evidence>
<name>A0A8J4RBF2_9ROSI</name>
<keyword evidence="3" id="KW-1185">Reference proteome</keyword>
<evidence type="ECO:0000313" key="3">
    <source>
        <dbReference type="Proteomes" id="UP000737018"/>
    </source>
</evidence>
<dbReference type="Proteomes" id="UP000737018">
    <property type="component" value="Unassembled WGS sequence"/>
</dbReference>
<protein>
    <submittedName>
        <fullName evidence="2">Uncharacterized protein</fullName>
    </submittedName>
</protein>
<sequence>MAPHSPHPLKHHSQQHYDQLAAVETPYLFPNTQLRHLITSSIMLPQLRNQVDPRDPLFVGCSVFPIYCRNSSLLSLNLSSLLTYRDLLKAVLRKCSCITLNTRCRVALSNENIYSKALAGWPLLLLKLSLANTVGWFGGGMLRQEPPLSNSYSPKISHSTNPQCNVIQSASANHSTIKQNNASGPVARSNVAQHPARQGNSESSPRTEHGPNWVGLVRSPETQTQPVKNKISGWGNRTSLQGL</sequence>
<evidence type="ECO:0000313" key="2">
    <source>
        <dbReference type="EMBL" id="KAF3960737.1"/>
    </source>
</evidence>
<dbReference type="OrthoDB" id="10588384at2759"/>
<organism evidence="2 3">
    <name type="scientific">Castanea mollissima</name>
    <name type="common">Chinese chestnut</name>
    <dbReference type="NCBI Taxonomy" id="60419"/>
    <lineage>
        <taxon>Eukaryota</taxon>
        <taxon>Viridiplantae</taxon>
        <taxon>Streptophyta</taxon>
        <taxon>Embryophyta</taxon>
        <taxon>Tracheophyta</taxon>
        <taxon>Spermatophyta</taxon>
        <taxon>Magnoliopsida</taxon>
        <taxon>eudicotyledons</taxon>
        <taxon>Gunneridae</taxon>
        <taxon>Pentapetalae</taxon>
        <taxon>rosids</taxon>
        <taxon>fabids</taxon>
        <taxon>Fagales</taxon>
        <taxon>Fagaceae</taxon>
        <taxon>Castanea</taxon>
    </lineage>
</organism>